<dbReference type="AlphaFoldDB" id="A0A1J1C971"/>
<accession>A0A1J1C971</accession>
<evidence type="ECO:0000313" key="1">
    <source>
        <dbReference type="EMBL" id="APF19199.1"/>
    </source>
</evidence>
<protein>
    <submittedName>
        <fullName evidence="1">Uncharacterized protein</fullName>
    </submittedName>
</protein>
<evidence type="ECO:0000313" key="2">
    <source>
        <dbReference type="Proteomes" id="UP000183868"/>
    </source>
</evidence>
<reference evidence="1 2" key="1">
    <citation type="submission" date="2016-11" db="EMBL/GenBank/DDBJ databases">
        <title>Genomic analysis of Caldithrix abyssi and proposal of a novel bacterial phylum Caldithrichaeota.</title>
        <authorList>
            <person name="Kublanov I."/>
            <person name="Sigalova O."/>
            <person name="Gavrilov S."/>
            <person name="Lebedinsky A."/>
            <person name="Ivanova N."/>
            <person name="Daum C."/>
            <person name="Reddy T."/>
            <person name="Klenk H.P."/>
            <person name="Goker M."/>
            <person name="Reva O."/>
            <person name="Miroshnichenko M."/>
            <person name="Kyprides N."/>
            <person name="Woyke T."/>
            <person name="Gelfand M."/>
        </authorList>
    </citation>
    <scope>NUCLEOTIDE SEQUENCE [LARGE SCALE GENOMIC DNA]</scope>
    <source>
        <strain evidence="1 2">LF13</strain>
    </source>
</reference>
<sequence>MPLFVLMKANAGSKADAINASARRRPIFLLCIPTIQRYPLLT</sequence>
<dbReference type="KEGG" id="caby:Cabys_2450"/>
<dbReference type="Proteomes" id="UP000183868">
    <property type="component" value="Chromosome"/>
</dbReference>
<organism evidence="1 2">
    <name type="scientific">Caldithrix abyssi DSM 13497</name>
    <dbReference type="NCBI Taxonomy" id="880073"/>
    <lineage>
        <taxon>Bacteria</taxon>
        <taxon>Pseudomonadati</taxon>
        <taxon>Calditrichota</taxon>
        <taxon>Calditrichia</taxon>
        <taxon>Calditrichales</taxon>
        <taxon>Calditrichaceae</taxon>
        <taxon>Caldithrix</taxon>
    </lineage>
</organism>
<name>A0A1J1C971_CALAY</name>
<dbReference type="EMBL" id="CP018099">
    <property type="protein sequence ID" value="APF19199.1"/>
    <property type="molecule type" value="Genomic_DNA"/>
</dbReference>
<gene>
    <name evidence="1" type="ORF">Cabys_2450</name>
</gene>
<proteinExistence type="predicted"/>